<keyword evidence="14 18" id="KW-0830">Ubiquinone</keyword>
<keyword evidence="8 18" id="KW-0812">Transmembrane</keyword>
<comment type="function">
    <text evidence="18">Core subunit of the mitochondrial membrane respiratory chain NADH dehydrogenase (Complex I) which catalyzes electron transfer from NADH through the respiratory chain, using ubiquinone as an electron acceptor. Essential for the catalytic activity and assembly of complex I.</text>
</comment>
<keyword evidence="9 18" id="KW-0999">Mitochondrion inner membrane</keyword>
<evidence type="ECO:0000256" key="8">
    <source>
        <dbReference type="ARBA" id="ARBA00022692"/>
    </source>
</evidence>
<evidence type="ECO:0000256" key="12">
    <source>
        <dbReference type="ARBA" id="ARBA00022989"/>
    </source>
</evidence>
<evidence type="ECO:0000259" key="19">
    <source>
        <dbReference type="Pfam" id="PF00361"/>
    </source>
</evidence>
<geneLocation type="mitochondrion" evidence="20"/>
<dbReference type="GO" id="GO:0008137">
    <property type="term" value="F:NADH dehydrogenase (ubiquinone) activity"/>
    <property type="evidence" value="ECO:0007669"/>
    <property type="project" value="UniProtKB-EC"/>
</dbReference>
<evidence type="ECO:0000256" key="18">
    <source>
        <dbReference type="RuleBase" id="RU003403"/>
    </source>
</evidence>
<keyword evidence="10 18" id="KW-1278">Translocase</keyword>
<keyword evidence="16 18" id="KW-0472">Membrane</keyword>
<feature type="transmembrane region" description="Helical" evidence="18">
    <location>
        <begin position="264"/>
        <end position="290"/>
    </location>
</feature>
<comment type="similarity">
    <text evidence="3 18">Belongs to the complex I subunit 2 family.</text>
</comment>
<evidence type="ECO:0000256" key="9">
    <source>
        <dbReference type="ARBA" id="ARBA00022792"/>
    </source>
</evidence>
<evidence type="ECO:0000256" key="2">
    <source>
        <dbReference type="ARBA" id="ARBA00004448"/>
    </source>
</evidence>
<evidence type="ECO:0000256" key="13">
    <source>
        <dbReference type="ARBA" id="ARBA00023027"/>
    </source>
</evidence>
<dbReference type="EMBL" id="MH592151">
    <property type="protein sequence ID" value="AXH38216.1"/>
    <property type="molecule type" value="Genomic_DNA"/>
</dbReference>
<comment type="subcellular location">
    <subcellularLocation>
        <location evidence="2 18">Mitochondrion inner membrane</location>
        <topology evidence="2 18">Multi-pass membrane protein</topology>
    </subcellularLocation>
</comment>
<feature type="transmembrane region" description="Helical" evidence="18">
    <location>
        <begin position="83"/>
        <end position="103"/>
    </location>
</feature>
<keyword evidence="13 18" id="KW-0520">NAD</keyword>
<keyword evidence="11 18" id="KW-0249">Electron transport</keyword>
<feature type="transmembrane region" description="Helical" evidence="18">
    <location>
        <begin position="302"/>
        <end position="324"/>
    </location>
</feature>
<keyword evidence="15 18" id="KW-0496">Mitochondrion</keyword>
<accession>A0A345K5S4</accession>
<evidence type="ECO:0000313" key="20">
    <source>
        <dbReference type="EMBL" id="AXH38216.1"/>
    </source>
</evidence>
<comment type="catalytic activity">
    <reaction evidence="17 18">
        <text>a ubiquinone + NADH + 5 H(+)(in) = a ubiquinol + NAD(+) + 4 H(+)(out)</text>
        <dbReference type="Rhea" id="RHEA:29091"/>
        <dbReference type="Rhea" id="RHEA-COMP:9565"/>
        <dbReference type="Rhea" id="RHEA-COMP:9566"/>
        <dbReference type="ChEBI" id="CHEBI:15378"/>
        <dbReference type="ChEBI" id="CHEBI:16389"/>
        <dbReference type="ChEBI" id="CHEBI:17976"/>
        <dbReference type="ChEBI" id="CHEBI:57540"/>
        <dbReference type="ChEBI" id="CHEBI:57945"/>
        <dbReference type="EC" id="7.1.1.2"/>
    </reaction>
</comment>
<keyword evidence="7 18" id="KW-0679">Respiratory chain</keyword>
<dbReference type="InterPro" id="IPR050175">
    <property type="entry name" value="Complex_I_Subunit_2"/>
</dbReference>
<dbReference type="Pfam" id="PF00361">
    <property type="entry name" value="Proton_antipo_M"/>
    <property type="match status" value="2"/>
</dbReference>
<evidence type="ECO:0000256" key="3">
    <source>
        <dbReference type="ARBA" id="ARBA00007012"/>
    </source>
</evidence>
<dbReference type="PRINTS" id="PR01436">
    <property type="entry name" value="NADHDHGNASE2"/>
</dbReference>
<dbReference type="PANTHER" id="PTHR46552">
    <property type="entry name" value="NADH-UBIQUINONE OXIDOREDUCTASE CHAIN 2"/>
    <property type="match status" value="1"/>
</dbReference>
<dbReference type="InterPro" id="IPR001750">
    <property type="entry name" value="ND/Mrp_TM"/>
</dbReference>
<evidence type="ECO:0000256" key="1">
    <source>
        <dbReference type="ARBA" id="ARBA00003257"/>
    </source>
</evidence>
<keyword evidence="6" id="KW-0813">Transport</keyword>
<evidence type="ECO:0000256" key="11">
    <source>
        <dbReference type="ARBA" id="ARBA00022982"/>
    </source>
</evidence>
<protein>
    <recommendedName>
        <fullName evidence="5 18">NADH-ubiquinone oxidoreductase chain 2</fullName>
        <ecNumber evidence="4 18">7.1.1.2</ecNumber>
    </recommendedName>
</protein>
<dbReference type="PANTHER" id="PTHR46552:SF1">
    <property type="entry name" value="NADH-UBIQUINONE OXIDOREDUCTASE CHAIN 2"/>
    <property type="match status" value="1"/>
</dbReference>
<evidence type="ECO:0000256" key="5">
    <source>
        <dbReference type="ARBA" id="ARBA00021008"/>
    </source>
</evidence>
<feature type="transmembrane region" description="Helical" evidence="18">
    <location>
        <begin position="7"/>
        <end position="23"/>
    </location>
</feature>
<keyword evidence="12 18" id="KW-1133">Transmembrane helix</keyword>
<evidence type="ECO:0000256" key="14">
    <source>
        <dbReference type="ARBA" id="ARBA00023075"/>
    </source>
</evidence>
<feature type="domain" description="NADH:quinone oxidoreductase/Mrp antiporter transmembrane" evidence="19">
    <location>
        <begin position="81"/>
        <end position="276"/>
    </location>
</feature>
<name>A0A345K5S4_9CRUS</name>
<comment type="function">
    <text evidence="1">Core subunit of the mitochondrial membrane respiratory chain NADH dehydrogenase (Complex I) that is believed to belong to the minimal assembly required for catalysis. Complex I functions in the transfer of electrons from NADH to the respiratory chain. The immediate electron acceptor for the enzyme is believed to be ubiquinone.</text>
</comment>
<gene>
    <name evidence="20" type="primary">nad2</name>
</gene>
<dbReference type="AlphaFoldDB" id="A0A345K5S4"/>
<evidence type="ECO:0000256" key="15">
    <source>
        <dbReference type="ARBA" id="ARBA00023128"/>
    </source>
</evidence>
<feature type="domain" description="NADH:quinone oxidoreductase/Mrp antiporter transmembrane" evidence="19">
    <location>
        <begin position="24"/>
        <end position="77"/>
    </location>
</feature>
<sequence length="325" mass="37310">MFIHPSIILFFCFLLFSIVLTISSNSWLFAWMGLEMNLLSFIPIMLKKLNKYSTEVAIKYFLIQAISSIFLLFFFLFLKSYLIITLMLALMLKMGAAPFHQWLPSISDGLSWPALYVLLIFQKVNPLILTSFLMKSQINLFSIQVFIVSSALIGSMGGLTHTSLRKILVFSSIAHLSWILSSFLISNWAWLNYFIIYALILFSLIYTMHKMEIFSINDLILKNKLFISMLTTTSIMSMGGLPPLSGFVPKFIVMQALFLNDLQFIMLFLLTSTFISLFFYSRMFLSVLLLKNSLNSQSTSRTYNMSVISLNLSALFFPSLFLIFM</sequence>
<dbReference type="GO" id="GO:0005743">
    <property type="term" value="C:mitochondrial inner membrane"/>
    <property type="evidence" value="ECO:0007669"/>
    <property type="project" value="UniProtKB-SubCell"/>
</dbReference>
<evidence type="ECO:0000256" key="10">
    <source>
        <dbReference type="ARBA" id="ARBA00022967"/>
    </source>
</evidence>
<evidence type="ECO:0000256" key="6">
    <source>
        <dbReference type="ARBA" id="ARBA00022448"/>
    </source>
</evidence>
<feature type="transmembrane region" description="Helical" evidence="18">
    <location>
        <begin position="58"/>
        <end position="77"/>
    </location>
</feature>
<feature type="transmembrane region" description="Helical" evidence="18">
    <location>
        <begin position="115"/>
        <end position="134"/>
    </location>
</feature>
<dbReference type="InterPro" id="IPR003917">
    <property type="entry name" value="NADH_UbQ_OxRdtase_chain2"/>
</dbReference>
<dbReference type="GO" id="GO:0006120">
    <property type="term" value="P:mitochondrial electron transport, NADH to ubiquinone"/>
    <property type="evidence" value="ECO:0007669"/>
    <property type="project" value="InterPro"/>
</dbReference>
<feature type="transmembrane region" description="Helical" evidence="18">
    <location>
        <begin position="225"/>
        <end position="244"/>
    </location>
</feature>
<proteinExistence type="inferred from homology"/>
<feature type="transmembrane region" description="Helical" evidence="18">
    <location>
        <begin position="191"/>
        <end position="209"/>
    </location>
</feature>
<evidence type="ECO:0000256" key="7">
    <source>
        <dbReference type="ARBA" id="ARBA00022660"/>
    </source>
</evidence>
<evidence type="ECO:0000256" key="16">
    <source>
        <dbReference type="ARBA" id="ARBA00023136"/>
    </source>
</evidence>
<evidence type="ECO:0000256" key="17">
    <source>
        <dbReference type="ARBA" id="ARBA00049551"/>
    </source>
</evidence>
<dbReference type="EC" id="7.1.1.2" evidence="4 18"/>
<reference evidence="20" key="1">
    <citation type="journal article" date="2018" name="Mol. Phylogenet. Evol.">
        <title>Species delimitation and mitogenome phylogenetics in the subterranean genus Pseudoniphargus (Crustacea: Amphipoda).</title>
        <authorList>
            <person name="Stokkan M."/>
            <person name="Jurado-Rivera J.A."/>
            <person name="Oromi P."/>
            <person name="Juan C."/>
            <person name="Jaume D."/>
            <person name="Pons J."/>
        </authorList>
    </citation>
    <scope>NUCLEOTIDE SEQUENCE</scope>
</reference>
<feature type="transmembrane region" description="Helical" evidence="18">
    <location>
        <begin position="140"/>
        <end position="160"/>
    </location>
</feature>
<organism evidence="20">
    <name type="scientific">Pseudoniphargus sp. 1-Portugal</name>
    <dbReference type="NCBI Taxonomy" id="2212668"/>
    <lineage>
        <taxon>Eukaryota</taxon>
        <taxon>Metazoa</taxon>
        <taxon>Ecdysozoa</taxon>
        <taxon>Arthropoda</taxon>
        <taxon>Crustacea</taxon>
        <taxon>Multicrustacea</taxon>
        <taxon>Malacostraca</taxon>
        <taxon>Eumalacostraca</taxon>
        <taxon>Peracarida</taxon>
        <taxon>Amphipoda</taxon>
        <taxon>Senticaudata</taxon>
        <taxon>Gammarida</taxon>
        <taxon>Crangonyctidira</taxon>
        <taxon>Allocrangonyctoidea</taxon>
        <taxon>Allocrangonyctidae</taxon>
        <taxon>Pseudoniphargus</taxon>
    </lineage>
</organism>
<evidence type="ECO:0000256" key="4">
    <source>
        <dbReference type="ARBA" id="ARBA00012944"/>
    </source>
</evidence>